<dbReference type="EMBL" id="CP021106">
    <property type="protein sequence ID" value="ARO86659.1"/>
    <property type="molecule type" value="Genomic_DNA"/>
</dbReference>
<dbReference type="AlphaFoldDB" id="A0A1W6SLI6"/>
<organism evidence="1 2">
    <name type="scientific">Nitrosospira lacus</name>
    <dbReference type="NCBI Taxonomy" id="1288494"/>
    <lineage>
        <taxon>Bacteria</taxon>
        <taxon>Pseudomonadati</taxon>
        <taxon>Pseudomonadota</taxon>
        <taxon>Betaproteobacteria</taxon>
        <taxon>Nitrosomonadales</taxon>
        <taxon>Nitrosomonadaceae</taxon>
        <taxon>Nitrosospira</taxon>
    </lineage>
</organism>
<name>A0A1W6SLI6_9PROT</name>
<dbReference type="RefSeq" id="WP_004175319.1">
    <property type="nucleotide sequence ID" value="NZ_CP021106.3"/>
</dbReference>
<keyword evidence="1" id="KW-0378">Hydrolase</keyword>
<evidence type="ECO:0000313" key="2">
    <source>
        <dbReference type="Proteomes" id="UP000012179"/>
    </source>
</evidence>
<reference evidence="1 2" key="1">
    <citation type="journal article" date="2015" name="Int. J. Syst. Evol. Microbiol.">
        <title>Nitrosospira lacus sp. nov., a psychrotolerant, ammonia-oxidizing bacterium from sandy lake sediment.</title>
        <authorList>
            <person name="Urakawa H."/>
            <person name="Garcia J.C."/>
            <person name="Nielsen J.L."/>
            <person name="Le V.Q."/>
            <person name="Kozlowski J.A."/>
            <person name="Stein L.Y."/>
            <person name="Lim C.K."/>
            <person name="Pommerening-Roser A."/>
            <person name="Martens-Habbena W."/>
            <person name="Stahl D.A."/>
            <person name="Klotz M.G."/>
        </authorList>
    </citation>
    <scope>NUCLEOTIDE SEQUENCE [LARGE SCALE GENOMIC DNA]</scope>
    <source>
        <strain evidence="1 2">APG3</strain>
    </source>
</reference>
<protein>
    <submittedName>
        <fullName evidence="1">Restriction endonuclease subunit R</fullName>
    </submittedName>
</protein>
<gene>
    <name evidence="1" type="ORF">EBAPG3_002070</name>
</gene>
<keyword evidence="2" id="KW-1185">Reference proteome</keyword>
<dbReference type="OrthoDB" id="9804145at2"/>
<dbReference type="KEGG" id="nlc:EBAPG3_002070"/>
<dbReference type="GO" id="GO:0004519">
    <property type="term" value="F:endonuclease activity"/>
    <property type="evidence" value="ECO:0007669"/>
    <property type="project" value="UniProtKB-KW"/>
</dbReference>
<keyword evidence="1" id="KW-0255">Endonuclease</keyword>
<sequence length="78" mass="8939">MLLIYSFYPNFVAMLEDNRLLVVEYKGTAYATNDDSKEKCQLGELWEKKSSGKGLFLIAEKNNEIGRSVYDQLAAKIR</sequence>
<proteinExistence type="predicted"/>
<keyword evidence="1" id="KW-0540">Nuclease</keyword>
<dbReference type="eggNOG" id="COG1061">
    <property type="taxonomic scope" value="Bacteria"/>
</dbReference>
<accession>A0A1W6SLI6</accession>
<dbReference type="Proteomes" id="UP000012179">
    <property type="component" value="Chromosome"/>
</dbReference>
<evidence type="ECO:0000313" key="1">
    <source>
        <dbReference type="EMBL" id="ARO86659.1"/>
    </source>
</evidence>